<accession>A0A7J7XMS7</accession>
<dbReference type="AlphaFoldDB" id="A0A7J7XMS7"/>
<dbReference type="Proteomes" id="UP000585614">
    <property type="component" value="Unassembled WGS sequence"/>
</dbReference>
<name>A0A7J7XMS7_RHIFE</name>
<dbReference type="Gene3D" id="1.20.1420.10">
    <property type="entry name" value="Talin, central domain"/>
    <property type="match status" value="1"/>
</dbReference>
<evidence type="ECO:0000313" key="2">
    <source>
        <dbReference type="Proteomes" id="UP000585614"/>
    </source>
</evidence>
<gene>
    <name evidence="1" type="ORF">mRhiFer1_002372</name>
</gene>
<protein>
    <submittedName>
        <fullName evidence="1">Cyclin D1 binding protein 1</fullName>
    </submittedName>
</protein>
<proteinExistence type="predicted"/>
<evidence type="ECO:0000313" key="1">
    <source>
        <dbReference type="EMBL" id="KAF6350942.1"/>
    </source>
</evidence>
<dbReference type="EMBL" id="JACAGC010000008">
    <property type="protein sequence ID" value="KAF6350942.1"/>
    <property type="molecule type" value="Genomic_DNA"/>
</dbReference>
<reference evidence="1 2" key="1">
    <citation type="journal article" date="2020" name="Nature">
        <title>Six reference-quality genomes reveal evolution of bat adaptations.</title>
        <authorList>
            <person name="Jebb D."/>
            <person name="Huang Z."/>
            <person name="Pippel M."/>
            <person name="Hughes G.M."/>
            <person name="Lavrichenko K."/>
            <person name="Devanna P."/>
            <person name="Winkler S."/>
            <person name="Jermiin L.S."/>
            <person name="Skirmuntt E.C."/>
            <person name="Katzourakis A."/>
            <person name="Burkitt-Gray L."/>
            <person name="Ray D.A."/>
            <person name="Sullivan K.A.M."/>
            <person name="Roscito J.G."/>
            <person name="Kirilenko B.M."/>
            <person name="Davalos L.M."/>
            <person name="Corthals A.P."/>
            <person name="Power M.L."/>
            <person name="Jones G."/>
            <person name="Ransome R.D."/>
            <person name="Dechmann D.K.N."/>
            <person name="Locatelli A.G."/>
            <person name="Puechmaille S.J."/>
            <person name="Fedrigo O."/>
            <person name="Jarvis E.D."/>
            <person name="Hiller M."/>
            <person name="Vernes S.C."/>
            <person name="Myers E.W."/>
            <person name="Teeling E.C."/>
        </authorList>
    </citation>
    <scope>NUCLEOTIDE SEQUENCE [LARGE SCALE GENOMIC DNA]</scope>
    <source>
        <strain evidence="1">MRhiFer1</strain>
        <tissue evidence="1">Lung</tissue>
    </source>
</reference>
<organism evidence="1 2">
    <name type="scientific">Rhinolophus ferrumequinum</name>
    <name type="common">Greater horseshoe bat</name>
    <dbReference type="NCBI Taxonomy" id="59479"/>
    <lineage>
        <taxon>Eukaryota</taxon>
        <taxon>Metazoa</taxon>
        <taxon>Chordata</taxon>
        <taxon>Craniata</taxon>
        <taxon>Vertebrata</taxon>
        <taxon>Euteleostomi</taxon>
        <taxon>Mammalia</taxon>
        <taxon>Eutheria</taxon>
        <taxon>Laurasiatheria</taxon>
        <taxon>Chiroptera</taxon>
        <taxon>Yinpterochiroptera</taxon>
        <taxon>Rhinolophoidea</taxon>
        <taxon>Rhinolophidae</taxon>
        <taxon>Rhinolophinae</taxon>
        <taxon>Rhinolophus</taxon>
    </lineage>
</organism>
<sequence length="118" mass="12892">MAGAGAPAAAISTLTPPLEQLRLLAGELRLLLPGVRVGEARETTKEFNRKTFWRRLSECLSCLLPASQPLPPPLSPPPPAASSLRGYLTIYPQRLKYKTLIFGGVFSTSKGVERTRYL</sequence>
<comment type="caution">
    <text evidence="1">The sequence shown here is derived from an EMBL/GenBank/DDBJ whole genome shotgun (WGS) entry which is preliminary data.</text>
</comment>